<dbReference type="OrthoDB" id="121848at2"/>
<keyword evidence="8" id="KW-1185">Reference proteome</keyword>
<reference evidence="7 8" key="1">
    <citation type="submission" date="2018-08" db="EMBL/GenBank/DDBJ databases">
        <title>Acidipila sp. 4G-K13, an acidobacterium isolated from forest soil.</title>
        <authorList>
            <person name="Gao Z.-H."/>
            <person name="Qiu L.-H."/>
        </authorList>
    </citation>
    <scope>NUCLEOTIDE SEQUENCE [LARGE SCALE GENOMIC DNA]</scope>
    <source>
        <strain evidence="7 8">4G-K13</strain>
    </source>
</reference>
<proteinExistence type="inferred from homology"/>
<evidence type="ECO:0000313" key="8">
    <source>
        <dbReference type="Proteomes" id="UP000264702"/>
    </source>
</evidence>
<dbReference type="InterPro" id="IPR038297">
    <property type="entry name" value="CcmH/CycL/NrfF/Ccl2_sf"/>
</dbReference>
<dbReference type="EMBL" id="QVQT01000001">
    <property type="protein sequence ID" value="RFU18270.1"/>
    <property type="molecule type" value="Genomic_DNA"/>
</dbReference>
<dbReference type="GO" id="GO:0046872">
    <property type="term" value="F:metal ion binding"/>
    <property type="evidence" value="ECO:0007669"/>
    <property type="project" value="UniProtKB-KW"/>
</dbReference>
<organism evidence="7 8">
    <name type="scientific">Paracidobacterium acidisoli</name>
    <dbReference type="NCBI Taxonomy" id="2303751"/>
    <lineage>
        <taxon>Bacteria</taxon>
        <taxon>Pseudomonadati</taxon>
        <taxon>Acidobacteriota</taxon>
        <taxon>Terriglobia</taxon>
        <taxon>Terriglobales</taxon>
        <taxon>Acidobacteriaceae</taxon>
        <taxon>Paracidobacterium</taxon>
    </lineage>
</organism>
<keyword evidence="3 5" id="KW-0479">Metal-binding</keyword>
<evidence type="ECO:0000259" key="6">
    <source>
        <dbReference type="Pfam" id="PF03918"/>
    </source>
</evidence>
<accession>A0A372ITI8</accession>
<dbReference type="Pfam" id="PF03918">
    <property type="entry name" value="CcmH"/>
    <property type="match status" value="1"/>
</dbReference>
<evidence type="ECO:0000313" key="7">
    <source>
        <dbReference type="EMBL" id="RFU18270.1"/>
    </source>
</evidence>
<dbReference type="InterPro" id="IPR005616">
    <property type="entry name" value="CcmH/CycL/Ccl2/NrfF_N"/>
</dbReference>
<dbReference type="Proteomes" id="UP000264702">
    <property type="component" value="Unassembled WGS sequence"/>
</dbReference>
<keyword evidence="5" id="KW-0732">Signal</keyword>
<comment type="similarity">
    <text evidence="1 5">Belongs to the CcmH/CycL/Ccl2/NrfF family.</text>
</comment>
<comment type="function">
    <text evidence="5">Possible subunit of a heme lyase.</text>
</comment>
<keyword evidence="4 5" id="KW-0408">Iron</keyword>
<evidence type="ECO:0000256" key="5">
    <source>
        <dbReference type="RuleBase" id="RU364112"/>
    </source>
</evidence>
<dbReference type="Gene3D" id="1.10.8.640">
    <property type="entry name" value="Cytochrome C biogenesis protein"/>
    <property type="match status" value="1"/>
</dbReference>
<feature type="transmembrane region" description="Helical" evidence="5">
    <location>
        <begin position="101"/>
        <end position="122"/>
    </location>
</feature>
<keyword evidence="2 5" id="KW-0349">Heme</keyword>
<gene>
    <name evidence="7" type="ORF">D0Y96_01455</name>
</gene>
<evidence type="ECO:0000256" key="4">
    <source>
        <dbReference type="ARBA" id="ARBA00023004"/>
    </source>
</evidence>
<evidence type="ECO:0000256" key="1">
    <source>
        <dbReference type="ARBA" id="ARBA00010342"/>
    </source>
</evidence>
<dbReference type="RefSeq" id="WP_117297547.1">
    <property type="nucleotide sequence ID" value="NZ_QVQT02000001.1"/>
</dbReference>
<evidence type="ECO:0000256" key="3">
    <source>
        <dbReference type="ARBA" id="ARBA00022723"/>
    </source>
</evidence>
<keyword evidence="5" id="KW-1133">Transmembrane helix</keyword>
<protein>
    <recommendedName>
        <fullName evidence="5">Cytochrome c-type biogenesis protein</fullName>
    </recommendedName>
</protein>
<comment type="caution">
    <text evidence="7">The sequence shown here is derived from an EMBL/GenBank/DDBJ whole genome shotgun (WGS) entry which is preliminary data.</text>
</comment>
<keyword evidence="5" id="KW-0472">Membrane</keyword>
<dbReference type="AlphaFoldDB" id="A0A372ITI8"/>
<feature type="domain" description="CcmH/CycL/Ccl2/NrfF N-terminal" evidence="6">
    <location>
        <begin position="26"/>
        <end position="129"/>
    </location>
</feature>
<name>A0A372ITI8_9BACT</name>
<evidence type="ECO:0000256" key="2">
    <source>
        <dbReference type="ARBA" id="ARBA00022617"/>
    </source>
</evidence>
<sequence length="154" mass="17253">MRRFNQWLLLPMLVALTILTAGFADSGRRYDDLGHEMMCACGCGQVLIECNHMGCPDSGPMLAELRTAIQRGDSDNTILTAFQNKYGPTILAAPMLTKFNIVAWVIPPALLLIGIGATLMLVRKWKLRTVPMPNVPQEPAFRTLRDRIRRETEL</sequence>
<keyword evidence="5" id="KW-0812">Transmembrane</keyword>
<dbReference type="CDD" id="cd16378">
    <property type="entry name" value="CcmH_N"/>
    <property type="match status" value="1"/>
</dbReference>